<name>V9FGB0_PHYNI</name>
<dbReference type="AlphaFoldDB" id="V9FGB0"/>
<evidence type="ECO:0000256" key="1">
    <source>
        <dbReference type="SAM" id="MobiDB-lite"/>
    </source>
</evidence>
<dbReference type="SUPFAM" id="SSF53335">
    <property type="entry name" value="S-adenosyl-L-methionine-dependent methyltransferases"/>
    <property type="match status" value="1"/>
</dbReference>
<dbReference type="InterPro" id="IPR029063">
    <property type="entry name" value="SAM-dependent_MTases_sf"/>
</dbReference>
<feature type="compositionally biased region" description="Basic and acidic residues" evidence="1">
    <location>
        <begin position="79"/>
        <end position="89"/>
    </location>
</feature>
<reference evidence="3 4" key="1">
    <citation type="submission" date="2013-11" db="EMBL/GenBank/DDBJ databases">
        <title>The Genome Sequence of Phytophthora parasitica P1569.</title>
        <authorList>
            <consortium name="The Broad Institute Genomics Platform"/>
            <person name="Russ C."/>
            <person name="Tyler B."/>
            <person name="Panabieres F."/>
            <person name="Shan W."/>
            <person name="Tripathy S."/>
            <person name="Grunwald N."/>
            <person name="Machado M."/>
            <person name="Johnson C.S."/>
            <person name="Arredondo F."/>
            <person name="Hong C."/>
            <person name="Coffey M."/>
            <person name="Young S.K."/>
            <person name="Zeng Q."/>
            <person name="Gargeya S."/>
            <person name="Fitzgerald M."/>
            <person name="Abouelleil A."/>
            <person name="Alvarado L."/>
            <person name="Chapman S.B."/>
            <person name="Gainer-Dewar J."/>
            <person name="Goldberg J."/>
            <person name="Griggs A."/>
            <person name="Gujja S."/>
            <person name="Hansen M."/>
            <person name="Howarth C."/>
            <person name="Imamovic A."/>
            <person name="Ireland A."/>
            <person name="Larimer J."/>
            <person name="McCowan C."/>
            <person name="Murphy C."/>
            <person name="Pearson M."/>
            <person name="Poon T.W."/>
            <person name="Priest M."/>
            <person name="Roberts A."/>
            <person name="Saif S."/>
            <person name="Shea T."/>
            <person name="Sykes S."/>
            <person name="Wortman J."/>
            <person name="Nusbaum C."/>
            <person name="Birren B."/>
        </authorList>
    </citation>
    <scope>NUCLEOTIDE SEQUENCE [LARGE SCALE GENOMIC DNA]</scope>
    <source>
        <strain evidence="3 4">P1569</strain>
    </source>
</reference>
<accession>V9FGB0</accession>
<evidence type="ECO:0000313" key="3">
    <source>
        <dbReference type="EMBL" id="ETI50485.1"/>
    </source>
</evidence>
<protein>
    <recommendedName>
        <fullName evidence="2">DOT1 domain-containing protein</fullName>
    </recommendedName>
</protein>
<evidence type="ECO:0000313" key="4">
    <source>
        <dbReference type="Proteomes" id="UP000018721"/>
    </source>
</evidence>
<proteinExistence type="predicted"/>
<gene>
    <name evidence="3" type="ORF">F443_06002</name>
</gene>
<feature type="region of interest" description="Disordered" evidence="1">
    <location>
        <begin position="65"/>
        <end position="89"/>
    </location>
</feature>
<dbReference type="EMBL" id="ANIZ01001023">
    <property type="protein sequence ID" value="ETI50485.1"/>
    <property type="molecule type" value="Genomic_DNA"/>
</dbReference>
<feature type="domain" description="DOT1" evidence="2">
    <location>
        <begin position="133"/>
        <end position="201"/>
    </location>
</feature>
<dbReference type="GO" id="GO:0031151">
    <property type="term" value="F:histone H3K79 methyltransferase activity"/>
    <property type="evidence" value="ECO:0007669"/>
    <property type="project" value="InterPro"/>
</dbReference>
<keyword evidence="4" id="KW-1185">Reference proteome</keyword>
<dbReference type="InterPro" id="IPR025789">
    <property type="entry name" value="DOT1_dom"/>
</dbReference>
<organism evidence="3 4">
    <name type="scientific">Phytophthora nicotianae P1569</name>
    <dbReference type="NCBI Taxonomy" id="1317065"/>
    <lineage>
        <taxon>Eukaryota</taxon>
        <taxon>Sar</taxon>
        <taxon>Stramenopiles</taxon>
        <taxon>Oomycota</taxon>
        <taxon>Peronosporomycetes</taxon>
        <taxon>Peronosporales</taxon>
        <taxon>Peronosporaceae</taxon>
        <taxon>Phytophthora</taxon>
    </lineage>
</organism>
<dbReference type="HOGENOM" id="CLU_472907_0_0_1"/>
<evidence type="ECO:0000259" key="2">
    <source>
        <dbReference type="Pfam" id="PF08123"/>
    </source>
</evidence>
<feature type="region of interest" description="Disordered" evidence="1">
    <location>
        <begin position="272"/>
        <end position="292"/>
    </location>
</feature>
<dbReference type="Proteomes" id="UP000018721">
    <property type="component" value="Unassembled WGS sequence"/>
</dbReference>
<sequence length="577" mass="62301">MVQTSFQDWDDKQLVQIAQLFESQATPPVLLFQRFPGTVSFATPICYSTTTSYYCSTVLARVPTETPGASQGADESVSDAEKPQVHVESPARPKELRCSLLSQEISMSVVKILFRDISAGDIRQRAGQRQNNAGEILPSGVARILDAIRPLDETDVFLDIGAGIGNVLAHEALSTDVSKCIGVKVRSELCSIATKHIHRFSVAYPLLQKIVIQAADVRDVLLSTQSPASAATNLQNSLLPVSSVQCHTHGLWFQHHAFVRDLDRQQELFQAARQKPGGSEATPVGQGSSINPKGYWPPEESFGADLFLSELKAPRGLIGGHTSKSAYERALVQKEPLFADNMEAARCVLLAQHQIPLKDFTTCRKNPRIGVISTLIGDTPGFYSRTVRAGAHAKTCSGRGLRLSSTHPRSYRNSEKIGCCPKSWTSTIFAFGLPTWSASGSCQGTSRSARLLALMMSAGTECHQRPYPVRARSTGLLTKLPSLLLPDRDSLWAVCLEPFNRLPRVLGVGITPPLHKELALTAKPPLLENPLHVVVDFSVPVKEGGGALVRIRVPGASGEPLSCDGPSGGALSSECST</sequence>
<dbReference type="Pfam" id="PF08123">
    <property type="entry name" value="DOT1"/>
    <property type="match status" value="1"/>
</dbReference>
<comment type="caution">
    <text evidence="3">The sequence shown here is derived from an EMBL/GenBank/DDBJ whole genome shotgun (WGS) entry which is preliminary data.</text>
</comment>
<dbReference type="Gene3D" id="3.40.50.150">
    <property type="entry name" value="Vaccinia Virus protein VP39"/>
    <property type="match status" value="1"/>
</dbReference>